<keyword evidence="5 8" id="KW-0418">Kinase</keyword>
<proteinExistence type="predicted"/>
<dbReference type="SUPFAM" id="SSF55874">
    <property type="entry name" value="ATPase domain of HSP90 chaperone/DNA topoisomerase II/histidine kinase"/>
    <property type="match status" value="1"/>
</dbReference>
<evidence type="ECO:0000313" key="8">
    <source>
        <dbReference type="EMBL" id="MFC7671150.1"/>
    </source>
</evidence>
<dbReference type="Pfam" id="PF02518">
    <property type="entry name" value="HATPase_c"/>
    <property type="match status" value="1"/>
</dbReference>
<comment type="caution">
    <text evidence="8">The sequence shown here is derived from an EMBL/GenBank/DDBJ whole genome shotgun (WGS) entry which is preliminary data.</text>
</comment>
<dbReference type="PANTHER" id="PTHR44936:SF10">
    <property type="entry name" value="SENSOR PROTEIN RSTB"/>
    <property type="match status" value="1"/>
</dbReference>
<evidence type="ECO:0000256" key="2">
    <source>
        <dbReference type="ARBA" id="ARBA00012438"/>
    </source>
</evidence>
<keyword evidence="6" id="KW-0067">ATP-binding</keyword>
<gene>
    <name evidence="8" type="ORF">ACFQT0_29955</name>
</gene>
<dbReference type="Gene3D" id="3.30.565.10">
    <property type="entry name" value="Histidine kinase-like ATPase, C-terminal domain"/>
    <property type="match status" value="1"/>
</dbReference>
<dbReference type="PANTHER" id="PTHR44936">
    <property type="entry name" value="SENSOR PROTEIN CREC"/>
    <property type="match status" value="1"/>
</dbReference>
<dbReference type="PROSITE" id="PS50109">
    <property type="entry name" value="HIS_KIN"/>
    <property type="match status" value="1"/>
</dbReference>
<evidence type="ECO:0000259" key="7">
    <source>
        <dbReference type="PROSITE" id="PS50109"/>
    </source>
</evidence>
<dbReference type="InterPro" id="IPR050980">
    <property type="entry name" value="2C_sensor_his_kinase"/>
</dbReference>
<dbReference type="InterPro" id="IPR036890">
    <property type="entry name" value="HATPase_C_sf"/>
</dbReference>
<dbReference type="RefSeq" id="WP_380207328.1">
    <property type="nucleotide sequence ID" value="NZ_JBHTEK010000006.1"/>
</dbReference>
<evidence type="ECO:0000256" key="6">
    <source>
        <dbReference type="ARBA" id="ARBA00022840"/>
    </source>
</evidence>
<protein>
    <recommendedName>
        <fullName evidence="2">histidine kinase</fullName>
        <ecNumber evidence="2">2.7.13.3</ecNumber>
    </recommendedName>
</protein>
<feature type="domain" description="Histidine kinase" evidence="7">
    <location>
        <begin position="1"/>
        <end position="165"/>
    </location>
</feature>
<comment type="catalytic activity">
    <reaction evidence="1">
        <text>ATP + protein L-histidine = ADP + protein N-phospho-L-histidine.</text>
        <dbReference type="EC" id="2.7.13.3"/>
    </reaction>
</comment>
<evidence type="ECO:0000313" key="9">
    <source>
        <dbReference type="Proteomes" id="UP001596513"/>
    </source>
</evidence>
<keyword evidence="4" id="KW-0547">Nucleotide-binding</keyword>
<evidence type="ECO:0000256" key="1">
    <source>
        <dbReference type="ARBA" id="ARBA00000085"/>
    </source>
</evidence>
<reference evidence="9" key="1">
    <citation type="journal article" date="2019" name="Int. J. Syst. Evol. Microbiol.">
        <title>The Global Catalogue of Microorganisms (GCM) 10K type strain sequencing project: providing services to taxonomists for standard genome sequencing and annotation.</title>
        <authorList>
            <consortium name="The Broad Institute Genomics Platform"/>
            <consortium name="The Broad Institute Genome Sequencing Center for Infectious Disease"/>
            <person name="Wu L."/>
            <person name="Ma J."/>
        </authorList>
    </citation>
    <scope>NUCLEOTIDE SEQUENCE [LARGE SCALE GENOMIC DNA]</scope>
    <source>
        <strain evidence="9">JCM 19635</strain>
    </source>
</reference>
<evidence type="ECO:0000256" key="5">
    <source>
        <dbReference type="ARBA" id="ARBA00022777"/>
    </source>
</evidence>
<organism evidence="8 9">
    <name type="scientific">Hymenobacter humi</name>
    <dbReference type="NCBI Taxonomy" id="1411620"/>
    <lineage>
        <taxon>Bacteria</taxon>
        <taxon>Pseudomonadati</taxon>
        <taxon>Bacteroidota</taxon>
        <taxon>Cytophagia</taxon>
        <taxon>Cytophagales</taxon>
        <taxon>Hymenobacteraceae</taxon>
        <taxon>Hymenobacter</taxon>
    </lineage>
</organism>
<dbReference type="InterPro" id="IPR003594">
    <property type="entry name" value="HATPase_dom"/>
</dbReference>
<evidence type="ECO:0000256" key="3">
    <source>
        <dbReference type="ARBA" id="ARBA00022679"/>
    </source>
</evidence>
<accession>A0ABW2UCD3</accession>
<dbReference type="EMBL" id="JBHTEK010000006">
    <property type="protein sequence ID" value="MFC7671150.1"/>
    <property type="molecule type" value="Genomic_DNA"/>
</dbReference>
<dbReference type="GO" id="GO:0016301">
    <property type="term" value="F:kinase activity"/>
    <property type="evidence" value="ECO:0007669"/>
    <property type="project" value="UniProtKB-KW"/>
</dbReference>
<sequence>MRTPITNLQGLLDALADQLPAQDPEGGVAPLMAMMQASVARFGASLERLADFGTARQDAASSRERVALAAALEAVREEVAPLLAATGGRLDVDLAGDPHLWVSPPHLHSALLNLVSNALKYRHPDRAPVVRVRGYRDATRVVVTVQDNGRGLTEAQQGQLLACSGGSTPTWRAPAWACTW</sequence>
<dbReference type="InterPro" id="IPR005467">
    <property type="entry name" value="His_kinase_dom"/>
</dbReference>
<name>A0ABW2UCD3_9BACT</name>
<evidence type="ECO:0000256" key="4">
    <source>
        <dbReference type="ARBA" id="ARBA00022741"/>
    </source>
</evidence>
<dbReference type="EC" id="2.7.13.3" evidence="2"/>
<dbReference type="Proteomes" id="UP001596513">
    <property type="component" value="Unassembled WGS sequence"/>
</dbReference>
<keyword evidence="9" id="KW-1185">Reference proteome</keyword>
<keyword evidence="3" id="KW-0808">Transferase</keyword>